<evidence type="ECO:0000313" key="7">
    <source>
        <dbReference type="Proteomes" id="UP001557484"/>
    </source>
</evidence>
<dbReference type="Gene3D" id="1.10.10.10">
    <property type="entry name" value="Winged helix-like DNA-binding domain superfamily/Winged helix DNA-binding domain"/>
    <property type="match status" value="1"/>
</dbReference>
<keyword evidence="4" id="KW-0804">Transcription</keyword>
<dbReference type="SUPFAM" id="SSF46785">
    <property type="entry name" value="Winged helix' DNA-binding domain"/>
    <property type="match status" value="1"/>
</dbReference>
<keyword evidence="7" id="KW-1185">Reference proteome</keyword>
<dbReference type="Proteomes" id="UP001557484">
    <property type="component" value="Unassembled WGS sequence"/>
</dbReference>
<feature type="domain" description="HTH lysR-type" evidence="5">
    <location>
        <begin position="10"/>
        <end position="59"/>
    </location>
</feature>
<keyword evidence="2" id="KW-0805">Transcription regulation</keyword>
<comment type="similarity">
    <text evidence="1">Belongs to the LysR transcriptional regulatory family.</text>
</comment>
<dbReference type="InterPro" id="IPR036390">
    <property type="entry name" value="WH_DNA-bd_sf"/>
</dbReference>
<evidence type="ECO:0000256" key="4">
    <source>
        <dbReference type="ARBA" id="ARBA00023163"/>
    </source>
</evidence>
<name>A0ABV3TT73_9GAMM</name>
<comment type="caution">
    <text evidence="6">The sequence shown here is derived from an EMBL/GenBank/DDBJ whole genome shotgun (WGS) entry which is preliminary data.</text>
</comment>
<evidence type="ECO:0000256" key="2">
    <source>
        <dbReference type="ARBA" id="ARBA00023015"/>
    </source>
</evidence>
<proteinExistence type="inferred from homology"/>
<organism evidence="6 7">
    <name type="scientific">Zhongshania arctica</name>
    <dbReference type="NCBI Taxonomy" id="3238302"/>
    <lineage>
        <taxon>Bacteria</taxon>
        <taxon>Pseudomonadati</taxon>
        <taxon>Pseudomonadota</taxon>
        <taxon>Gammaproteobacteria</taxon>
        <taxon>Cellvibrionales</taxon>
        <taxon>Spongiibacteraceae</taxon>
        <taxon>Zhongshania</taxon>
    </lineage>
</organism>
<dbReference type="Pfam" id="PF00126">
    <property type="entry name" value="HTH_1"/>
    <property type="match status" value="1"/>
</dbReference>
<dbReference type="PANTHER" id="PTHR30537">
    <property type="entry name" value="HTH-TYPE TRANSCRIPTIONAL REGULATOR"/>
    <property type="match status" value="1"/>
</dbReference>
<evidence type="ECO:0000256" key="1">
    <source>
        <dbReference type="ARBA" id="ARBA00009437"/>
    </source>
</evidence>
<dbReference type="Gene3D" id="3.40.190.290">
    <property type="match status" value="1"/>
</dbReference>
<dbReference type="InterPro" id="IPR005119">
    <property type="entry name" value="LysR_subst-bd"/>
</dbReference>
<dbReference type="InterPro" id="IPR036388">
    <property type="entry name" value="WH-like_DNA-bd_sf"/>
</dbReference>
<gene>
    <name evidence="6" type="ORF">AB4875_04845</name>
</gene>
<reference evidence="6 7" key="1">
    <citation type="journal article" date="2011" name="Int. J. Syst. Evol. Microbiol.">
        <title>Zhongshania antarctica gen. nov., sp. nov. and Zhongshania guokunii sp. nov., gammaproteobacteria respectively isolated from coastal attached (fast) ice and surface seawater of the Antarctic.</title>
        <authorList>
            <person name="Li H.J."/>
            <person name="Zhang X.Y."/>
            <person name="Chen C.X."/>
            <person name="Zhang Y.J."/>
            <person name="Gao Z.M."/>
            <person name="Yu Y."/>
            <person name="Chen X.L."/>
            <person name="Chen B."/>
            <person name="Zhang Y.Z."/>
        </authorList>
    </citation>
    <scope>NUCLEOTIDE SEQUENCE [LARGE SCALE GENOMIC DNA]</scope>
    <source>
        <strain evidence="6 7">R06B22</strain>
    </source>
</reference>
<dbReference type="SUPFAM" id="SSF53850">
    <property type="entry name" value="Periplasmic binding protein-like II"/>
    <property type="match status" value="1"/>
</dbReference>
<evidence type="ECO:0000259" key="5">
    <source>
        <dbReference type="PROSITE" id="PS50931"/>
    </source>
</evidence>
<dbReference type="Pfam" id="PF03466">
    <property type="entry name" value="LysR_substrate"/>
    <property type="match status" value="1"/>
</dbReference>
<protein>
    <submittedName>
        <fullName evidence="6">LysR substrate-binding domain-containing protein</fullName>
    </submittedName>
</protein>
<evidence type="ECO:0000256" key="3">
    <source>
        <dbReference type="ARBA" id="ARBA00023125"/>
    </source>
</evidence>
<dbReference type="InterPro" id="IPR058163">
    <property type="entry name" value="LysR-type_TF_proteobact-type"/>
</dbReference>
<dbReference type="PROSITE" id="PS50931">
    <property type="entry name" value="HTH_LYSR"/>
    <property type="match status" value="1"/>
</dbReference>
<dbReference type="PANTHER" id="PTHR30537:SF10">
    <property type="entry name" value="TRANSCRIPTIONAL REGULATOR-RELATED"/>
    <property type="match status" value="1"/>
</dbReference>
<dbReference type="RefSeq" id="WP_368374922.1">
    <property type="nucleotide sequence ID" value="NZ_JBFRYB010000001.1"/>
</dbReference>
<accession>A0ABV3TT73</accession>
<dbReference type="EMBL" id="JBFRYB010000001">
    <property type="protein sequence ID" value="MEX1664804.1"/>
    <property type="molecule type" value="Genomic_DNA"/>
</dbReference>
<sequence length="291" mass="32502">MAAWDGVSEFVAVAETASFTAAAKRLRLSVAQISRQVAGLEARLQVKLFYRTTRRVTLTEAGGVYYRHCSHALEGLDDAERAVSDLQATPQGKIKLTAPITFGEERVMPLINDFMVLHPQLELECQLSNQLVDILADGYDLAIRLGHLQDSSMIARKLSGRRRYVCASPDYIDRFGAPHTLSELEQHHCLVGGAGYWRFIEAHKTRSVKVSGRMQCNSAYALVDAALKGLGLIQVPDYYVQDYIQQGRLLTVLDPYCEPEEGIWALYPFNRQLSPKIKMLVAYLAEHMAGV</sequence>
<evidence type="ECO:0000313" key="6">
    <source>
        <dbReference type="EMBL" id="MEX1664804.1"/>
    </source>
</evidence>
<dbReference type="InterPro" id="IPR000847">
    <property type="entry name" value="LysR_HTH_N"/>
</dbReference>
<keyword evidence="3" id="KW-0238">DNA-binding</keyword>